<dbReference type="InterPro" id="IPR002068">
    <property type="entry name" value="A-crystallin/Hsp20_dom"/>
</dbReference>
<gene>
    <name evidence="4" type="ORF">K7J14_05825</name>
</gene>
<reference evidence="4" key="1">
    <citation type="submission" date="2021-08" db="EMBL/GenBank/DDBJ databases">
        <title>Comparative analyses of Brucepasteria parasyntrophica and Teretinema zuelzerae.</title>
        <authorList>
            <person name="Song Y."/>
            <person name="Brune A."/>
        </authorList>
    </citation>
    <scope>NUCLEOTIDE SEQUENCE</scope>
    <source>
        <strain evidence="4">DSM 1903</strain>
    </source>
</reference>
<dbReference type="AlphaFoldDB" id="A0AAE3EGF5"/>
<sequence length="145" mass="16415">MNALSLFSPSFASNVLDAFDRDFGFVAPLPATTTAPRVDVKETKTAYVMEMDLPGMTEKDVEINLKDRVLSISSLEEANKEEKKKEDGVEYLIRERRSTCFSRRFSLPEDIDAEKVEADFKNGVLTVNIPRKPESQPRQIQIRSA</sequence>
<dbReference type="Pfam" id="PF00011">
    <property type="entry name" value="HSP20"/>
    <property type="match status" value="1"/>
</dbReference>
<organism evidence="4 5">
    <name type="scientific">Teretinema zuelzerae</name>
    <dbReference type="NCBI Taxonomy" id="156"/>
    <lineage>
        <taxon>Bacteria</taxon>
        <taxon>Pseudomonadati</taxon>
        <taxon>Spirochaetota</taxon>
        <taxon>Spirochaetia</taxon>
        <taxon>Spirochaetales</taxon>
        <taxon>Treponemataceae</taxon>
        <taxon>Teretinema</taxon>
    </lineage>
</organism>
<comment type="similarity">
    <text evidence="1 2">Belongs to the small heat shock protein (HSP20) family.</text>
</comment>
<evidence type="ECO:0000256" key="2">
    <source>
        <dbReference type="RuleBase" id="RU003616"/>
    </source>
</evidence>
<dbReference type="InterPro" id="IPR031107">
    <property type="entry name" value="Small_HSP"/>
</dbReference>
<comment type="caution">
    <text evidence="4">The sequence shown here is derived from an EMBL/GenBank/DDBJ whole genome shotgun (WGS) entry which is preliminary data.</text>
</comment>
<proteinExistence type="inferred from homology"/>
<dbReference type="PANTHER" id="PTHR11527">
    <property type="entry name" value="HEAT-SHOCK PROTEIN 20 FAMILY MEMBER"/>
    <property type="match status" value="1"/>
</dbReference>
<dbReference type="CDD" id="cd06464">
    <property type="entry name" value="ACD_sHsps-like"/>
    <property type="match status" value="1"/>
</dbReference>
<evidence type="ECO:0000313" key="4">
    <source>
        <dbReference type="EMBL" id="MCD1654219.1"/>
    </source>
</evidence>
<evidence type="ECO:0000259" key="3">
    <source>
        <dbReference type="PROSITE" id="PS01031"/>
    </source>
</evidence>
<dbReference type="Proteomes" id="UP001198163">
    <property type="component" value="Unassembled WGS sequence"/>
</dbReference>
<dbReference type="SUPFAM" id="SSF49764">
    <property type="entry name" value="HSP20-like chaperones"/>
    <property type="match status" value="1"/>
</dbReference>
<dbReference type="Gene3D" id="2.60.40.790">
    <property type="match status" value="1"/>
</dbReference>
<dbReference type="RefSeq" id="WP_230754235.1">
    <property type="nucleotide sequence ID" value="NZ_JAINWA010000001.1"/>
</dbReference>
<protein>
    <submittedName>
        <fullName evidence="4">Hsp20/alpha crystallin family protein</fullName>
    </submittedName>
</protein>
<name>A0AAE3EGF5_9SPIR</name>
<feature type="domain" description="SHSP" evidence="3">
    <location>
        <begin position="29"/>
        <end position="145"/>
    </location>
</feature>
<evidence type="ECO:0000256" key="1">
    <source>
        <dbReference type="PROSITE-ProRule" id="PRU00285"/>
    </source>
</evidence>
<dbReference type="InterPro" id="IPR008978">
    <property type="entry name" value="HSP20-like_chaperone"/>
</dbReference>
<accession>A0AAE3EGF5</accession>
<evidence type="ECO:0000313" key="5">
    <source>
        <dbReference type="Proteomes" id="UP001198163"/>
    </source>
</evidence>
<keyword evidence="5" id="KW-1185">Reference proteome</keyword>
<dbReference type="EMBL" id="JAINWA010000001">
    <property type="protein sequence ID" value="MCD1654219.1"/>
    <property type="molecule type" value="Genomic_DNA"/>
</dbReference>
<dbReference type="PROSITE" id="PS01031">
    <property type="entry name" value="SHSP"/>
    <property type="match status" value="1"/>
</dbReference>